<protein>
    <submittedName>
        <fullName evidence="2">Uncharacterized protein</fullName>
    </submittedName>
</protein>
<keyword evidence="3" id="KW-1185">Reference proteome</keyword>
<name>A0ABV0WKC2_9TELE</name>
<accession>A0ABV0WKC2</accession>
<organism evidence="2 3">
    <name type="scientific">Xenotaenia resolanae</name>
    <dbReference type="NCBI Taxonomy" id="208358"/>
    <lineage>
        <taxon>Eukaryota</taxon>
        <taxon>Metazoa</taxon>
        <taxon>Chordata</taxon>
        <taxon>Craniata</taxon>
        <taxon>Vertebrata</taxon>
        <taxon>Euteleostomi</taxon>
        <taxon>Actinopterygii</taxon>
        <taxon>Neopterygii</taxon>
        <taxon>Teleostei</taxon>
        <taxon>Neoteleostei</taxon>
        <taxon>Acanthomorphata</taxon>
        <taxon>Ovalentaria</taxon>
        <taxon>Atherinomorphae</taxon>
        <taxon>Cyprinodontiformes</taxon>
        <taxon>Goodeidae</taxon>
        <taxon>Xenotaenia</taxon>
    </lineage>
</organism>
<proteinExistence type="predicted"/>
<reference evidence="2 3" key="1">
    <citation type="submission" date="2021-06" db="EMBL/GenBank/DDBJ databases">
        <authorList>
            <person name="Palmer J.M."/>
        </authorList>
    </citation>
    <scope>NUCLEOTIDE SEQUENCE [LARGE SCALE GENOMIC DNA]</scope>
    <source>
        <strain evidence="2 3">XR_2019</strain>
        <tissue evidence="2">Muscle</tissue>
    </source>
</reference>
<feature type="region of interest" description="Disordered" evidence="1">
    <location>
        <begin position="1"/>
        <end position="33"/>
    </location>
</feature>
<dbReference type="Proteomes" id="UP001444071">
    <property type="component" value="Unassembled WGS sequence"/>
</dbReference>
<comment type="caution">
    <text evidence="2">The sequence shown here is derived from an EMBL/GenBank/DDBJ whole genome shotgun (WGS) entry which is preliminary data.</text>
</comment>
<evidence type="ECO:0000313" key="3">
    <source>
        <dbReference type="Proteomes" id="UP001444071"/>
    </source>
</evidence>
<gene>
    <name evidence="2" type="ORF">XENORESO_014325</name>
</gene>
<dbReference type="EMBL" id="JAHRIM010054569">
    <property type="protein sequence ID" value="MEQ2270055.1"/>
    <property type="molecule type" value="Genomic_DNA"/>
</dbReference>
<evidence type="ECO:0000256" key="1">
    <source>
        <dbReference type="SAM" id="MobiDB-lite"/>
    </source>
</evidence>
<sequence length="114" mass="13433">MPDYEYHPRRTKYRRQALEEKYGPTSGQQQSSNIPFMFSQTMPSYEPYFLDPVPLGSSFVPYLCCWDPCSPFNPYHPEALYPTGQSQSLRLDNVSDSQIWIFLHILFFIYLDTC</sequence>
<evidence type="ECO:0000313" key="2">
    <source>
        <dbReference type="EMBL" id="MEQ2270055.1"/>
    </source>
</evidence>